<dbReference type="PANTHER" id="PTHR46990:SF1">
    <property type="entry name" value="GLUTAREDOXIN DOMAIN-CONTAINING CYSTEINE-RICH PROTEIN 1"/>
    <property type="match status" value="1"/>
</dbReference>
<dbReference type="Ensembl" id="ENSCUST00005004454.1">
    <property type="protein sequence ID" value="ENSCUSP00005004264.1"/>
    <property type="gene ID" value="ENSCUSG00005002782.1"/>
</dbReference>
<feature type="domain" description="Glutaredoxin" evidence="2">
    <location>
        <begin position="180"/>
        <end position="248"/>
    </location>
</feature>
<dbReference type="Proteomes" id="UP000694563">
    <property type="component" value="Chromosome 5"/>
</dbReference>
<dbReference type="Pfam" id="PF00462">
    <property type="entry name" value="Glutaredoxin"/>
    <property type="match status" value="1"/>
</dbReference>
<reference evidence="3" key="1">
    <citation type="submission" date="2020-10" db="EMBL/GenBank/DDBJ databases">
        <title>Catharus ustulatus (Swainson's thrush) genome, bCatUst1, primary haplotype v2.</title>
        <authorList>
            <person name="Delmore K."/>
            <person name="Vafadar M."/>
            <person name="Formenti G."/>
            <person name="Chow W."/>
            <person name="Pelan S."/>
            <person name="Howe K."/>
            <person name="Rhie A."/>
            <person name="Mountcastle J."/>
            <person name="Haase B."/>
            <person name="Fedrigo O."/>
            <person name="Jarvis E.D."/>
        </authorList>
    </citation>
    <scope>NUCLEOTIDE SEQUENCE [LARGE SCALE GENOMIC DNA]</scope>
</reference>
<reference evidence="3" key="3">
    <citation type="submission" date="2025-09" db="UniProtKB">
        <authorList>
            <consortium name="Ensembl"/>
        </authorList>
    </citation>
    <scope>IDENTIFICATION</scope>
</reference>
<reference evidence="3" key="2">
    <citation type="submission" date="2025-08" db="UniProtKB">
        <authorList>
            <consortium name="Ensembl"/>
        </authorList>
    </citation>
    <scope>IDENTIFICATION</scope>
</reference>
<organism evidence="3 4">
    <name type="scientific">Catharus ustulatus</name>
    <name type="common">Russet-backed thrush</name>
    <name type="synonym">Hylocichla ustulatus</name>
    <dbReference type="NCBI Taxonomy" id="91951"/>
    <lineage>
        <taxon>Eukaryota</taxon>
        <taxon>Metazoa</taxon>
        <taxon>Chordata</taxon>
        <taxon>Craniata</taxon>
        <taxon>Vertebrata</taxon>
        <taxon>Euteleostomi</taxon>
        <taxon>Archelosauria</taxon>
        <taxon>Archosauria</taxon>
        <taxon>Dinosauria</taxon>
        <taxon>Saurischia</taxon>
        <taxon>Theropoda</taxon>
        <taxon>Coelurosauria</taxon>
        <taxon>Aves</taxon>
        <taxon>Neognathae</taxon>
        <taxon>Neoaves</taxon>
        <taxon>Telluraves</taxon>
        <taxon>Australaves</taxon>
        <taxon>Passeriformes</taxon>
        <taxon>Turdidae</taxon>
        <taxon>Catharus</taxon>
    </lineage>
</organism>
<gene>
    <name evidence="3" type="primary">GRXCR1</name>
</gene>
<proteinExistence type="predicted"/>
<dbReference type="SUPFAM" id="SSF52833">
    <property type="entry name" value="Thioredoxin-like"/>
    <property type="match status" value="1"/>
</dbReference>
<feature type="compositionally biased region" description="Polar residues" evidence="1">
    <location>
        <begin position="66"/>
        <end position="78"/>
    </location>
</feature>
<evidence type="ECO:0000259" key="2">
    <source>
        <dbReference type="Pfam" id="PF00462"/>
    </source>
</evidence>
<dbReference type="GO" id="GO:0060122">
    <property type="term" value="P:inner ear receptor cell stereocilium organization"/>
    <property type="evidence" value="ECO:0007669"/>
    <property type="project" value="TreeGrafter"/>
</dbReference>
<dbReference type="InterPro" id="IPR042797">
    <property type="entry name" value="GRXCR1"/>
</dbReference>
<feature type="region of interest" description="Disordered" evidence="1">
    <location>
        <begin position="60"/>
        <end position="95"/>
    </location>
</feature>
<dbReference type="AlphaFoldDB" id="A0A8C3TVV0"/>
<dbReference type="GO" id="GO:0060091">
    <property type="term" value="C:kinocilium"/>
    <property type="evidence" value="ECO:0007669"/>
    <property type="project" value="TreeGrafter"/>
</dbReference>
<name>A0A8C3TVV0_CATUS</name>
<dbReference type="PANTHER" id="PTHR46990">
    <property type="entry name" value="GLUTAREDOXIN DOMAIN-CONTAINING CYSTEINE-RICH PROTEIN 1"/>
    <property type="match status" value="1"/>
</dbReference>
<protein>
    <submittedName>
        <fullName evidence="3">Glutaredoxin and cysteine rich domain containing 1</fullName>
    </submittedName>
</protein>
<dbReference type="CDD" id="cd03031">
    <property type="entry name" value="GRX_GRX_like"/>
    <property type="match status" value="1"/>
</dbReference>
<sequence>MGSTLEQCKLLECKLLEEAMLKGEGKADSERLLRKVRFRVASSHSGRVLKEVYADGEANDSLDSEYASSSETDQTSRLSEVDGQHNGYVGSECDENESEQDDLLILVRAAKEKGFGTKRVNILSKNGTVRGVKHKVSAGQALFDNLAKVFQFQPRRKSAVLTALLQTYYVVSTVPEFGRIEIYTTSLRIVRTTFERCELVRKIFQNHRVKFEEKNIALNSDYGKELDERCRSVCEVPSLPVVFIDGHYLGGAEKILLMNESGELQDLLTKNERVQHPQECLSCGGFGFLPCSACHGSKMSVFRNCFTDSFKALKCTACNENGLQRCRSCAG</sequence>
<dbReference type="GO" id="GO:0032420">
    <property type="term" value="C:stereocilium"/>
    <property type="evidence" value="ECO:0007669"/>
    <property type="project" value="TreeGrafter"/>
</dbReference>
<dbReference type="PROSITE" id="PS51354">
    <property type="entry name" value="GLUTAREDOXIN_2"/>
    <property type="match status" value="1"/>
</dbReference>
<dbReference type="InterPro" id="IPR002109">
    <property type="entry name" value="Glutaredoxin"/>
</dbReference>
<keyword evidence="4" id="KW-1185">Reference proteome</keyword>
<dbReference type="Pfam" id="PF23733">
    <property type="entry name" value="GRXCR1-2_C"/>
    <property type="match status" value="1"/>
</dbReference>
<accession>A0A8C3TVV0</accession>
<evidence type="ECO:0000313" key="3">
    <source>
        <dbReference type="Ensembl" id="ENSCUSP00005004264.1"/>
    </source>
</evidence>
<dbReference type="InterPro" id="IPR036249">
    <property type="entry name" value="Thioredoxin-like_sf"/>
</dbReference>
<evidence type="ECO:0000256" key="1">
    <source>
        <dbReference type="SAM" id="MobiDB-lite"/>
    </source>
</evidence>
<dbReference type="GO" id="GO:0007605">
    <property type="term" value="P:sensory perception of sound"/>
    <property type="evidence" value="ECO:0007669"/>
    <property type="project" value="InterPro"/>
</dbReference>
<dbReference type="Gene3D" id="3.40.30.10">
    <property type="entry name" value="Glutaredoxin"/>
    <property type="match status" value="1"/>
</dbReference>
<evidence type="ECO:0000313" key="4">
    <source>
        <dbReference type="Proteomes" id="UP000694563"/>
    </source>
</evidence>